<dbReference type="EMBL" id="UINC01000009">
    <property type="protein sequence ID" value="SUZ47296.1"/>
    <property type="molecule type" value="Genomic_DNA"/>
</dbReference>
<protein>
    <submittedName>
        <fullName evidence="1">Uncharacterized protein</fullName>
    </submittedName>
</protein>
<name>A0A381MYA0_9ZZZZ</name>
<reference evidence="1" key="1">
    <citation type="submission" date="2018-05" db="EMBL/GenBank/DDBJ databases">
        <authorList>
            <person name="Lanie J.A."/>
            <person name="Ng W.-L."/>
            <person name="Kazmierczak K.M."/>
            <person name="Andrzejewski T.M."/>
            <person name="Davidsen T.M."/>
            <person name="Wayne K.J."/>
            <person name="Tettelin H."/>
            <person name="Glass J.I."/>
            <person name="Rusch D."/>
            <person name="Podicherti R."/>
            <person name="Tsui H.-C.T."/>
            <person name="Winkler M.E."/>
        </authorList>
    </citation>
    <scope>NUCLEOTIDE SEQUENCE</scope>
</reference>
<accession>A0A381MYA0</accession>
<sequence length="190" mass="21443">MDTGHPVPWFPAWGVSFPGPVEDVQSVVSVFNEWRPSNRWLLVAFEVVASEVHLWTTWYALKRGEESGSMVANSPDAEFLRLISGTHQISKAFERAGLRERDVAAWIVSLPEAAPGEEFGDYEIPRTSYIDMSLEADRLIEHLGGSLMPKRPVPSEQGLLRLEAKTDESGLPLWRIEECYMSHMALSDMR</sequence>
<proteinExistence type="predicted"/>
<dbReference type="SUPFAM" id="SSF143870">
    <property type="entry name" value="PF0523-like"/>
    <property type="match status" value="1"/>
</dbReference>
<dbReference type="InterPro" id="IPR036504">
    <property type="entry name" value="CGI121/TPRKB_sf"/>
</dbReference>
<dbReference type="AlphaFoldDB" id="A0A381MYA0"/>
<evidence type="ECO:0000313" key="1">
    <source>
        <dbReference type="EMBL" id="SUZ47296.1"/>
    </source>
</evidence>
<dbReference type="Gene3D" id="3.30.2380.10">
    <property type="entry name" value="CGI121/TPRKB"/>
    <property type="match status" value="1"/>
</dbReference>
<gene>
    <name evidence="1" type="ORF">METZ01_LOCUS150</name>
</gene>
<organism evidence="1">
    <name type="scientific">marine metagenome</name>
    <dbReference type="NCBI Taxonomy" id="408172"/>
    <lineage>
        <taxon>unclassified sequences</taxon>
        <taxon>metagenomes</taxon>
        <taxon>ecological metagenomes</taxon>
    </lineage>
</organism>